<gene>
    <name evidence="1" type="ORF">F960_03725</name>
</gene>
<dbReference type="eggNOG" id="ENOG5031QJR">
    <property type="taxonomic scope" value="Bacteria"/>
</dbReference>
<dbReference type="RefSeq" id="WP_004867986.1">
    <property type="nucleotide sequence ID" value="NZ_ASYY01000012.1"/>
</dbReference>
<protein>
    <submittedName>
        <fullName evidence="1">Uncharacterized protein</fullName>
    </submittedName>
</protein>
<evidence type="ECO:0000313" key="1">
    <source>
        <dbReference type="EMBL" id="ENV32331.1"/>
    </source>
</evidence>
<comment type="caution">
    <text evidence="1">The sequence shown here is derived from an EMBL/GenBank/DDBJ whole genome shotgun (WGS) entry which is preliminary data.</text>
</comment>
<keyword evidence="2" id="KW-1185">Reference proteome</keyword>
<proteinExistence type="predicted"/>
<dbReference type="EMBL" id="APPN01000080">
    <property type="protein sequence ID" value="ENV32331.1"/>
    <property type="molecule type" value="Genomic_DNA"/>
</dbReference>
<sequence length="166" mass="18471">MKFTQVSKILIIFSSFALHTVQAEEPVLLPSIQAMAESEMRDEEVGIVPYQEDSKVRKALQHHVNKSERDIQNYVVNDNIKVIDFQPPAATPDMSNLSPALQQYVLAIAAGLKSSDPSNGLFNMLEPLGINRGNADALRNGTLKLNIDMDSSRLQQILGPNWKQNK</sequence>
<reference evidence="1 2" key="1">
    <citation type="submission" date="2013-02" db="EMBL/GenBank/DDBJ databases">
        <title>The Genome Sequence of Acinetobacter gerneri CIP 107464.</title>
        <authorList>
            <consortium name="The Broad Institute Genome Sequencing Platform"/>
            <consortium name="The Broad Institute Genome Sequencing Center for Infectious Disease"/>
            <person name="Cerqueira G."/>
            <person name="Feldgarden M."/>
            <person name="Courvalin P."/>
            <person name="Perichon B."/>
            <person name="Grillot-Courvalin C."/>
            <person name="Clermont D."/>
            <person name="Rocha E."/>
            <person name="Yoon E.-J."/>
            <person name="Nemec A."/>
            <person name="Walker B."/>
            <person name="Young S.K."/>
            <person name="Zeng Q."/>
            <person name="Gargeya S."/>
            <person name="Fitzgerald M."/>
            <person name="Haas B."/>
            <person name="Abouelleil A."/>
            <person name="Alvarado L."/>
            <person name="Arachchi H.M."/>
            <person name="Berlin A.M."/>
            <person name="Chapman S.B."/>
            <person name="Dewar J."/>
            <person name="Goldberg J."/>
            <person name="Griggs A."/>
            <person name="Gujja S."/>
            <person name="Hansen M."/>
            <person name="Howarth C."/>
            <person name="Imamovic A."/>
            <person name="Larimer J."/>
            <person name="McCowan C."/>
            <person name="Murphy C."/>
            <person name="Neiman D."/>
            <person name="Pearson M."/>
            <person name="Priest M."/>
            <person name="Roberts A."/>
            <person name="Saif S."/>
            <person name="Shea T."/>
            <person name="Sisk P."/>
            <person name="Sykes S."/>
            <person name="Wortman J."/>
            <person name="Nusbaum C."/>
            <person name="Birren B."/>
        </authorList>
    </citation>
    <scope>NUCLEOTIDE SEQUENCE [LARGE SCALE GENOMIC DNA]</scope>
    <source>
        <strain evidence="1 2">CIP 107464</strain>
    </source>
</reference>
<name>N8Y6P9_9GAMM</name>
<organism evidence="1 2">
    <name type="scientific">Acinetobacter gerneri DSM 14967 = CIP 107464 = MTCC 9824</name>
    <dbReference type="NCBI Taxonomy" id="1120926"/>
    <lineage>
        <taxon>Bacteria</taxon>
        <taxon>Pseudomonadati</taxon>
        <taxon>Pseudomonadota</taxon>
        <taxon>Gammaproteobacteria</taxon>
        <taxon>Moraxellales</taxon>
        <taxon>Moraxellaceae</taxon>
        <taxon>Acinetobacter</taxon>
    </lineage>
</organism>
<dbReference type="Proteomes" id="UP000013117">
    <property type="component" value="Unassembled WGS sequence"/>
</dbReference>
<dbReference type="GeneID" id="84210979"/>
<dbReference type="PATRIC" id="fig|1120926.3.peg.3613"/>
<dbReference type="OrthoDB" id="6711084at2"/>
<dbReference type="AlphaFoldDB" id="N8Y6P9"/>
<accession>N8Y6P9</accession>
<evidence type="ECO:0000313" key="2">
    <source>
        <dbReference type="Proteomes" id="UP000013117"/>
    </source>
</evidence>
<dbReference type="HOGENOM" id="CLU_133062_0_0_6"/>